<evidence type="ECO:0000256" key="11">
    <source>
        <dbReference type="RuleBase" id="RU367069"/>
    </source>
</evidence>
<comment type="subcellular location">
    <subcellularLocation>
        <location evidence="11">Mitochondrion inner membrane</location>
    </subcellularLocation>
</comment>
<evidence type="ECO:0000313" key="15">
    <source>
        <dbReference type="Proteomes" id="UP000663193"/>
    </source>
</evidence>
<dbReference type="Pfam" id="PF01593">
    <property type="entry name" value="Amino_oxidase"/>
    <property type="match status" value="1"/>
</dbReference>
<evidence type="ECO:0000256" key="1">
    <source>
        <dbReference type="ARBA" id="ARBA00002600"/>
    </source>
</evidence>
<dbReference type="Proteomes" id="UP000663193">
    <property type="component" value="Chromosome 1"/>
</dbReference>
<dbReference type="InterPro" id="IPR036188">
    <property type="entry name" value="FAD/NAD-bd_sf"/>
</dbReference>
<evidence type="ECO:0000256" key="5">
    <source>
        <dbReference type="ARBA" id="ARBA00022630"/>
    </source>
</evidence>
<keyword evidence="8 11" id="KW-0350">Heme biosynthesis</keyword>
<dbReference type="InterPro" id="IPR050464">
    <property type="entry name" value="Zeta_carotene_desat/Oxidored"/>
</dbReference>
<keyword evidence="15" id="KW-1185">Reference proteome</keyword>
<dbReference type="VEuPathDB" id="FungiDB:JI435_094810"/>
<dbReference type="GO" id="GO:0005743">
    <property type="term" value="C:mitochondrial inner membrane"/>
    <property type="evidence" value="ECO:0007669"/>
    <property type="project" value="UniProtKB-SubCell"/>
</dbReference>
<evidence type="ECO:0000256" key="12">
    <source>
        <dbReference type="SAM" id="MobiDB-lite"/>
    </source>
</evidence>
<evidence type="ECO:0000256" key="6">
    <source>
        <dbReference type="ARBA" id="ARBA00022827"/>
    </source>
</evidence>
<dbReference type="Gene3D" id="3.50.50.60">
    <property type="entry name" value="FAD/NAD(P)-binding domain"/>
    <property type="match status" value="1"/>
</dbReference>
<dbReference type="EC" id="1.3.3.4" evidence="4 11"/>
<comment type="function">
    <text evidence="1 11">Catalyzes the 6-electron oxidation of protoporphyrinogen-IX to form protoporphyrin-IX.</text>
</comment>
<evidence type="ECO:0000256" key="4">
    <source>
        <dbReference type="ARBA" id="ARBA00012867"/>
    </source>
</evidence>
<reference evidence="15" key="1">
    <citation type="journal article" date="2021" name="BMC Genomics">
        <title>Chromosome-level genome assembly and manually-curated proteome of model necrotroph Parastagonospora nodorum Sn15 reveals a genome-wide trove of candidate effector homologs, and redundancy of virulence-related functions within an accessory chromosome.</title>
        <authorList>
            <person name="Bertazzoni S."/>
            <person name="Jones D.A.B."/>
            <person name="Phan H.T."/>
            <person name="Tan K.-C."/>
            <person name="Hane J.K."/>
        </authorList>
    </citation>
    <scope>NUCLEOTIDE SEQUENCE [LARGE SCALE GENOMIC DNA]</scope>
    <source>
        <strain evidence="15">SN15 / ATCC MYA-4574 / FGSC 10173)</strain>
    </source>
</reference>
<keyword evidence="9 11" id="KW-0627">Porphyrin biosynthesis</keyword>
<keyword evidence="5 11" id="KW-0285">Flavoprotein</keyword>
<dbReference type="SUPFAM" id="SSF54373">
    <property type="entry name" value="FAD-linked reductases, C-terminal domain"/>
    <property type="match status" value="1"/>
</dbReference>
<evidence type="ECO:0000256" key="8">
    <source>
        <dbReference type="ARBA" id="ARBA00023133"/>
    </source>
</evidence>
<gene>
    <name evidence="14" type="ORF">JI435_094810</name>
</gene>
<proteinExistence type="inferred from homology"/>
<dbReference type="PANTHER" id="PTHR42923:SF3">
    <property type="entry name" value="PROTOPORPHYRINOGEN OXIDASE"/>
    <property type="match status" value="1"/>
</dbReference>
<protein>
    <recommendedName>
        <fullName evidence="4 11">Protoporphyrinogen oxidase</fullName>
        <ecNumber evidence="4 11">1.3.3.4</ecNumber>
    </recommendedName>
</protein>
<name>A0A7U2HSC8_PHANO</name>
<comment type="similarity">
    <text evidence="3 11">Belongs to the protoporphyrinogen/coproporphyrinogen oxidase family. Protoporphyrinogen oxidase subfamily.</text>
</comment>
<dbReference type="AlphaFoldDB" id="A0A7U2HSC8"/>
<dbReference type="GO" id="GO:0006782">
    <property type="term" value="P:protoporphyrinogen IX biosynthetic process"/>
    <property type="evidence" value="ECO:0007669"/>
    <property type="project" value="UniProtKB-UniRule"/>
</dbReference>
<feature type="domain" description="Amine oxidase" evidence="13">
    <location>
        <begin position="44"/>
        <end position="514"/>
    </location>
</feature>
<dbReference type="EMBL" id="CP069023">
    <property type="protein sequence ID" value="QRC90060.1"/>
    <property type="molecule type" value="Genomic_DNA"/>
</dbReference>
<comment type="cofactor">
    <cofactor evidence="11">
        <name>FAD</name>
        <dbReference type="ChEBI" id="CHEBI:57692"/>
    </cofactor>
    <text evidence="11">Binds 1 FAD per subunit.</text>
</comment>
<keyword evidence="6 11" id="KW-0274">FAD</keyword>
<dbReference type="InterPro" id="IPR004572">
    <property type="entry name" value="Protoporphyrinogen_oxidase"/>
</dbReference>
<dbReference type="UniPathway" id="UPA00251">
    <property type="reaction ID" value="UER00324"/>
</dbReference>
<feature type="region of interest" description="Disordered" evidence="12">
    <location>
        <begin position="314"/>
        <end position="334"/>
    </location>
</feature>
<evidence type="ECO:0000256" key="7">
    <source>
        <dbReference type="ARBA" id="ARBA00023002"/>
    </source>
</evidence>
<sequence>MRLTRHVSSTLRHSAIRPALCTQHRYSSTAAYPANIAVLGGGVAGLSSAYFVSREFPQSKIHLYEAGKDVGGWIQSRKVGVEGGEVVFELGPRTLRNATVTAHLCQELDLVKDMTYTYRDEPAAKNRYIYYPDRLNKLPAEMPSLSQFISLWRSGIMAGAFGMIKEPMVPKRPDQMTDETVGSFLARRVDERFANNLVSAVFHGIYAGDIWNLSAKTLLSTAWQLEGKYGSAMAGYFKMQQDEKGQLMTLAHPFDVEAAQAMNDEFDLEDEYVENLKKASTFTFKNGLQQLYQALATAVKKTGNVDIYTERPVQSTKPLEDSKPGVQVTTGTTGNEKSSDYDLVISTLRSPSLTPYITVQTVNLFYPTPDLTPAGFGYLIPQSVPFEQNPERALGVIFDSCAIRGQDSVPGTKLTVMLGGHWWNDWASYPSEEEGLEMAKSVVKRHLGITQEPTASYINLSRDCIPQYTVGYEDRLRDFSRGIGEEFKGRLRVVGNQFNGVGVNDVITGAWNLARGLRGEGWKGRDVGLGRVGDTREWRVVPAGTLGYKKRGWEGKMPGGV</sequence>
<dbReference type="PANTHER" id="PTHR42923">
    <property type="entry name" value="PROTOPORPHYRINOGEN OXIDASE"/>
    <property type="match status" value="1"/>
</dbReference>
<comment type="pathway">
    <text evidence="2 11">Porphyrin-containing compound metabolism; protoporphyrin-IX biosynthesis; protoporphyrin-IX from protoporphyrinogen-IX: step 1/1.</text>
</comment>
<dbReference type="OrthoDB" id="438553at2759"/>
<keyword evidence="7 11" id="KW-0560">Oxidoreductase</keyword>
<dbReference type="InterPro" id="IPR002937">
    <property type="entry name" value="Amino_oxidase"/>
</dbReference>
<dbReference type="GO" id="GO:0004729">
    <property type="term" value="F:oxygen-dependent protoporphyrinogen oxidase activity"/>
    <property type="evidence" value="ECO:0007669"/>
    <property type="project" value="UniProtKB-UniRule"/>
</dbReference>
<evidence type="ECO:0000256" key="9">
    <source>
        <dbReference type="ARBA" id="ARBA00023244"/>
    </source>
</evidence>
<dbReference type="NCBIfam" id="TIGR00562">
    <property type="entry name" value="proto_IX_ox"/>
    <property type="match status" value="1"/>
</dbReference>
<evidence type="ECO:0000259" key="13">
    <source>
        <dbReference type="Pfam" id="PF01593"/>
    </source>
</evidence>
<accession>A0A7U2HSC8</accession>
<organism evidence="14 15">
    <name type="scientific">Phaeosphaeria nodorum (strain SN15 / ATCC MYA-4574 / FGSC 10173)</name>
    <name type="common">Glume blotch fungus</name>
    <name type="synonym">Parastagonospora nodorum</name>
    <dbReference type="NCBI Taxonomy" id="321614"/>
    <lineage>
        <taxon>Eukaryota</taxon>
        <taxon>Fungi</taxon>
        <taxon>Dikarya</taxon>
        <taxon>Ascomycota</taxon>
        <taxon>Pezizomycotina</taxon>
        <taxon>Dothideomycetes</taxon>
        <taxon>Pleosporomycetidae</taxon>
        <taxon>Pleosporales</taxon>
        <taxon>Pleosporineae</taxon>
        <taxon>Phaeosphaeriaceae</taxon>
        <taxon>Parastagonospora</taxon>
    </lineage>
</organism>
<dbReference type="SUPFAM" id="SSF51905">
    <property type="entry name" value="FAD/NAD(P)-binding domain"/>
    <property type="match status" value="1"/>
</dbReference>
<evidence type="ECO:0000256" key="3">
    <source>
        <dbReference type="ARBA" id="ARBA00010551"/>
    </source>
</evidence>
<evidence type="ECO:0000256" key="10">
    <source>
        <dbReference type="ARBA" id="ARBA00047554"/>
    </source>
</evidence>
<evidence type="ECO:0000313" key="14">
    <source>
        <dbReference type="EMBL" id="QRC90060.1"/>
    </source>
</evidence>
<comment type="catalytic activity">
    <reaction evidence="10 11">
        <text>protoporphyrinogen IX + 3 O2 = protoporphyrin IX + 3 H2O2</text>
        <dbReference type="Rhea" id="RHEA:25576"/>
        <dbReference type="ChEBI" id="CHEBI:15379"/>
        <dbReference type="ChEBI" id="CHEBI:16240"/>
        <dbReference type="ChEBI" id="CHEBI:57306"/>
        <dbReference type="ChEBI" id="CHEBI:57307"/>
        <dbReference type="EC" id="1.3.3.4"/>
    </reaction>
</comment>
<evidence type="ECO:0000256" key="2">
    <source>
        <dbReference type="ARBA" id="ARBA00005073"/>
    </source>
</evidence>